<sequence>MNERGYGRALSHAGKALRLVMAAAAILISGCSLFSPVESDIRVSVVDKVPREVPQRQKHPATLLLLPPSINPIYDTIRMAYRTAPHQVGFYRHHQWGATPAQMLLPLLARTLEHTNYFDAVATPPYFGPHSYALQTTILDFVQDYTSTPATFQLSLRVQLIEGTSNRIVASRTISLREPILLESPAAGVVAANQAAASALQQATQFVLKRMP</sequence>
<reference evidence="2 3" key="1">
    <citation type="submission" date="2020-12" db="EMBL/GenBank/DDBJ databases">
        <title>Oil enriched cultivation method for isolating marine PHA-producing bacteria.</title>
        <authorList>
            <person name="Zheng W."/>
            <person name="Yu S."/>
            <person name="Huang Y."/>
        </authorList>
    </citation>
    <scope>NUCLEOTIDE SEQUENCE [LARGE SCALE GENOMIC DNA]</scope>
    <source>
        <strain evidence="2 3">SN0-2</strain>
    </source>
</reference>
<accession>A0ABS3E8R0</accession>
<protein>
    <submittedName>
        <fullName evidence="2">Membrane integrity-associated transporter subunit PqiC</fullName>
    </submittedName>
</protein>
<evidence type="ECO:0000259" key="1">
    <source>
        <dbReference type="Pfam" id="PF03886"/>
    </source>
</evidence>
<evidence type="ECO:0000313" key="3">
    <source>
        <dbReference type="Proteomes" id="UP000664293"/>
    </source>
</evidence>
<feature type="domain" description="ABC-type transport auxiliary lipoprotein component" evidence="1">
    <location>
        <begin position="50"/>
        <end position="201"/>
    </location>
</feature>
<gene>
    <name evidence="2" type="ORF">JF535_12675</name>
</gene>
<comment type="caution">
    <text evidence="2">The sequence shown here is derived from an EMBL/GenBank/DDBJ whole genome shotgun (WGS) entry which is preliminary data.</text>
</comment>
<keyword evidence="3" id="KW-1185">Reference proteome</keyword>
<dbReference type="PROSITE" id="PS51257">
    <property type="entry name" value="PROKAR_LIPOPROTEIN"/>
    <property type="match status" value="1"/>
</dbReference>
<name>A0ABS3E8R0_9GAMM</name>
<organism evidence="2 3">
    <name type="scientific">Microbulbifer salipaludis</name>
    <dbReference type="NCBI Taxonomy" id="187980"/>
    <lineage>
        <taxon>Bacteria</taxon>
        <taxon>Pseudomonadati</taxon>
        <taxon>Pseudomonadota</taxon>
        <taxon>Gammaproteobacteria</taxon>
        <taxon>Cellvibrionales</taxon>
        <taxon>Microbulbiferaceae</taxon>
        <taxon>Microbulbifer</taxon>
    </lineage>
</organism>
<dbReference type="SUPFAM" id="SSF159594">
    <property type="entry name" value="XCC0632-like"/>
    <property type="match status" value="1"/>
</dbReference>
<dbReference type="EMBL" id="JAEKJR010000002">
    <property type="protein sequence ID" value="MBN8431705.1"/>
    <property type="molecule type" value="Genomic_DNA"/>
</dbReference>
<dbReference type="InterPro" id="IPR005586">
    <property type="entry name" value="ABC_trans_aux"/>
</dbReference>
<dbReference type="Pfam" id="PF03886">
    <property type="entry name" value="ABC_trans_aux"/>
    <property type="match status" value="1"/>
</dbReference>
<evidence type="ECO:0000313" key="2">
    <source>
        <dbReference type="EMBL" id="MBN8431705.1"/>
    </source>
</evidence>
<proteinExistence type="predicted"/>
<dbReference type="Gene3D" id="3.40.50.10610">
    <property type="entry name" value="ABC-type transport auxiliary lipoprotein component"/>
    <property type="match status" value="1"/>
</dbReference>
<dbReference type="RefSeq" id="WP_207002673.1">
    <property type="nucleotide sequence ID" value="NZ_JAEKJR010000002.1"/>
</dbReference>
<dbReference type="Proteomes" id="UP000664293">
    <property type="component" value="Unassembled WGS sequence"/>
</dbReference>